<dbReference type="AlphaFoldDB" id="G0TYC6"/>
<evidence type="ECO:0000313" key="1">
    <source>
        <dbReference type="EMBL" id="CCC48973.1"/>
    </source>
</evidence>
<protein>
    <submittedName>
        <fullName evidence="1">Uncharacterized protein</fullName>
    </submittedName>
</protein>
<reference evidence="1" key="1">
    <citation type="journal article" date="2012" name="Proc. Natl. Acad. Sci. U.S.A.">
        <title>Antigenic diversity is generated by distinct evolutionary mechanisms in African trypanosome species.</title>
        <authorList>
            <person name="Jackson A.P."/>
            <person name="Berry A."/>
            <person name="Aslett M."/>
            <person name="Allison H.C."/>
            <person name="Burton P."/>
            <person name="Vavrova-Anderson J."/>
            <person name="Brown R."/>
            <person name="Browne H."/>
            <person name="Corton N."/>
            <person name="Hauser H."/>
            <person name="Gamble J."/>
            <person name="Gilderthorp R."/>
            <person name="Marcello L."/>
            <person name="McQuillan J."/>
            <person name="Otto T.D."/>
            <person name="Quail M.A."/>
            <person name="Sanders M.J."/>
            <person name="van Tonder A."/>
            <person name="Ginger M.L."/>
            <person name="Field M.C."/>
            <person name="Barry J.D."/>
            <person name="Hertz-Fowler C."/>
            <person name="Berriman M."/>
        </authorList>
    </citation>
    <scope>NUCLEOTIDE SEQUENCE</scope>
    <source>
        <strain evidence="1">Y486</strain>
    </source>
</reference>
<name>G0TYC6_TRYVY</name>
<organism evidence="1">
    <name type="scientific">Trypanosoma vivax (strain Y486)</name>
    <dbReference type="NCBI Taxonomy" id="1055687"/>
    <lineage>
        <taxon>Eukaryota</taxon>
        <taxon>Discoba</taxon>
        <taxon>Euglenozoa</taxon>
        <taxon>Kinetoplastea</taxon>
        <taxon>Metakinetoplastina</taxon>
        <taxon>Trypanosomatida</taxon>
        <taxon>Trypanosomatidae</taxon>
        <taxon>Trypanosoma</taxon>
        <taxon>Duttonella</taxon>
    </lineage>
</organism>
<dbReference type="VEuPathDB" id="TriTrypDB:TvY486_0703070"/>
<accession>G0TYC6</accession>
<sequence>MCTAGRFSGLIRCTHRIRMPLDHLIMRPSDLDQKLTSIRTKDVAIVTWYMPLANLQQVLHRRYEAEQFGELSLSVEDDLKSQFGLPECKKGGPLSSLGTEGVTKSVNNPPAEELNGGTTNENPVPLGFVTLVAGRNYPKKQSWLERHLDSAPHPILSLRVAVVDRVHWQRTAWMVQSICPSICWGRIPQKIYSINLDWKNSVRIDAEFDEAVGMYSAPFCLSVPGLNFHLALQDTGRTLLDPETPVVDGFCDNESALHRLSLPREVNMRGLGGSVYRQTLWCTPSLPNIAKVQQFQPGDLFRNCFGADPSTTSEIEFARPVAAWLVREVEETLVYTMEGEVEDENEPNSATTYGDRSLTERVQKKAMNRYNDFRHEVRTRVYSDLNGTERPR</sequence>
<gene>
    <name evidence="1" type="ORF">TVY486_0703070</name>
</gene>
<proteinExistence type="predicted"/>
<dbReference type="EMBL" id="HE573023">
    <property type="protein sequence ID" value="CCC48973.1"/>
    <property type="molecule type" value="Genomic_DNA"/>
</dbReference>